<comment type="caution">
    <text evidence="1">The sequence shown here is derived from an EMBL/GenBank/DDBJ whole genome shotgun (WGS) entry which is preliminary data.</text>
</comment>
<gene>
    <name evidence="1" type="ORF">EG849_04670</name>
</gene>
<evidence type="ECO:0000313" key="2">
    <source>
        <dbReference type="Proteomes" id="UP000271937"/>
    </source>
</evidence>
<dbReference type="Proteomes" id="UP000271937">
    <property type="component" value="Unassembled WGS sequence"/>
</dbReference>
<reference evidence="1 2" key="1">
    <citation type="submission" date="2018-11" db="EMBL/GenBank/DDBJ databases">
        <title>Flavobacterium sp. nov., YIM 102600 draft genome.</title>
        <authorList>
            <person name="Li G."/>
            <person name="Jiang Y."/>
        </authorList>
    </citation>
    <scope>NUCLEOTIDE SEQUENCE [LARGE SCALE GENOMIC DNA]</scope>
    <source>
        <strain evidence="1 2">YIM 102600</strain>
    </source>
</reference>
<dbReference type="EMBL" id="RQVR01000004">
    <property type="protein sequence ID" value="RRJ92886.1"/>
    <property type="molecule type" value="Genomic_DNA"/>
</dbReference>
<name>A0A3P3WFR7_9FLAO</name>
<keyword evidence="2" id="KW-1185">Reference proteome</keyword>
<organism evidence="1 2">
    <name type="scientific">Flavobacterium macacae</name>
    <dbReference type="NCBI Taxonomy" id="2488993"/>
    <lineage>
        <taxon>Bacteria</taxon>
        <taxon>Pseudomonadati</taxon>
        <taxon>Bacteroidota</taxon>
        <taxon>Flavobacteriia</taxon>
        <taxon>Flavobacteriales</taxon>
        <taxon>Flavobacteriaceae</taxon>
        <taxon>Flavobacterium</taxon>
    </lineage>
</organism>
<sequence>MATTTKYLNGFAESITANQASVINEYIKQTLINNKLKFEEVFDKQKLVHINYYLDHSENPNQIRQKYSNFTISFFKNEVISGIYRRYDKETYNLKNELIEKHIEVYNDGSPYPIYYRALDPLTSQLVYFEKSYFDEQNNITYEFIYDDLTGNFEKLTVLDPNNVVDTDHHIILPNEIGVGNNPYNFTWQGFEYYKNAEPIIPI</sequence>
<dbReference type="AlphaFoldDB" id="A0A3P3WFR7"/>
<dbReference type="RefSeq" id="WP_125011927.1">
    <property type="nucleotide sequence ID" value="NZ_RQVR01000004.1"/>
</dbReference>
<accession>A0A3P3WFR7</accession>
<protein>
    <submittedName>
        <fullName evidence="1">Uncharacterized protein</fullName>
    </submittedName>
</protein>
<proteinExistence type="predicted"/>
<dbReference type="OrthoDB" id="1242942at2"/>
<evidence type="ECO:0000313" key="1">
    <source>
        <dbReference type="EMBL" id="RRJ92886.1"/>
    </source>
</evidence>